<evidence type="ECO:0000256" key="6">
    <source>
        <dbReference type="ARBA" id="ARBA00022723"/>
    </source>
</evidence>
<dbReference type="Pfam" id="PF00067">
    <property type="entry name" value="p450"/>
    <property type="match status" value="1"/>
</dbReference>
<keyword evidence="7" id="KW-1133">Transmembrane helix</keyword>
<dbReference type="eggNOG" id="KOG0156">
    <property type="taxonomic scope" value="Eukaryota"/>
</dbReference>
<comment type="subcellular location">
    <subcellularLocation>
        <location evidence="2">Membrane</location>
        <topology evidence="2">Single-pass membrane protein</topology>
    </subcellularLocation>
</comment>
<evidence type="ECO:0000256" key="1">
    <source>
        <dbReference type="ARBA" id="ARBA00001971"/>
    </source>
</evidence>
<dbReference type="PROSITE" id="PS00086">
    <property type="entry name" value="CYTOCHROME_P450"/>
    <property type="match status" value="1"/>
</dbReference>
<evidence type="ECO:0000256" key="10">
    <source>
        <dbReference type="ARBA" id="ARBA00023033"/>
    </source>
</evidence>
<keyword evidence="10 13" id="KW-0503">Monooxygenase</keyword>
<dbReference type="OMA" id="WHYGRME"/>
<reference evidence="14" key="2">
    <citation type="submission" date="2018-05" db="EMBL/GenBank/DDBJ databases">
        <title>OpunRS2 (Oryza punctata Reference Sequence Version 2).</title>
        <authorList>
            <person name="Zhang J."/>
            <person name="Kudrna D."/>
            <person name="Lee S."/>
            <person name="Talag J."/>
            <person name="Welchert J."/>
            <person name="Wing R.A."/>
        </authorList>
    </citation>
    <scope>NUCLEOTIDE SEQUENCE [LARGE SCALE GENOMIC DNA]</scope>
</reference>
<evidence type="ECO:0000256" key="9">
    <source>
        <dbReference type="ARBA" id="ARBA00023004"/>
    </source>
</evidence>
<dbReference type="Proteomes" id="UP000026962">
    <property type="component" value="Chromosome 6"/>
</dbReference>
<evidence type="ECO:0000256" key="13">
    <source>
        <dbReference type="RuleBase" id="RU000461"/>
    </source>
</evidence>
<comment type="cofactor">
    <cofactor evidence="1 12">
        <name>heme</name>
        <dbReference type="ChEBI" id="CHEBI:30413"/>
    </cofactor>
</comment>
<dbReference type="GO" id="GO:0004497">
    <property type="term" value="F:monooxygenase activity"/>
    <property type="evidence" value="ECO:0007669"/>
    <property type="project" value="UniProtKB-KW"/>
</dbReference>
<keyword evidence="11" id="KW-0472">Membrane</keyword>
<keyword evidence="5" id="KW-0812">Transmembrane</keyword>
<dbReference type="InterPro" id="IPR002401">
    <property type="entry name" value="Cyt_P450_E_grp-I"/>
</dbReference>
<evidence type="ECO:0008006" key="16">
    <source>
        <dbReference type="Google" id="ProtNLM"/>
    </source>
</evidence>
<dbReference type="PANTHER" id="PTHR47953:SF19">
    <property type="entry name" value="OS06G0641600 PROTEIN"/>
    <property type="match status" value="1"/>
</dbReference>
<dbReference type="Gramene" id="OPUNC06G22060.1">
    <property type="protein sequence ID" value="OPUNC06G22060.1"/>
    <property type="gene ID" value="OPUNC06G22060"/>
</dbReference>
<feature type="binding site" description="axial binding residue" evidence="12">
    <location>
        <position position="126"/>
    </location>
    <ligand>
        <name>heme</name>
        <dbReference type="ChEBI" id="CHEBI:30413"/>
    </ligand>
    <ligandPart>
        <name>Fe</name>
        <dbReference type="ChEBI" id="CHEBI:18248"/>
    </ligandPart>
</feature>
<evidence type="ECO:0000256" key="5">
    <source>
        <dbReference type="ARBA" id="ARBA00022692"/>
    </source>
</evidence>
<dbReference type="PRINTS" id="PR00463">
    <property type="entry name" value="EP450I"/>
</dbReference>
<dbReference type="EnsemblPlants" id="OPUNC06G22060.1">
    <property type="protein sequence ID" value="OPUNC06G22060.1"/>
    <property type="gene ID" value="OPUNC06G22060"/>
</dbReference>
<evidence type="ECO:0000256" key="12">
    <source>
        <dbReference type="PIRSR" id="PIRSR602401-1"/>
    </source>
</evidence>
<dbReference type="GO" id="GO:0016020">
    <property type="term" value="C:membrane"/>
    <property type="evidence" value="ECO:0007669"/>
    <property type="project" value="UniProtKB-SubCell"/>
</dbReference>
<dbReference type="PRINTS" id="PR00385">
    <property type="entry name" value="P450"/>
</dbReference>
<keyword evidence="8 13" id="KW-0560">Oxidoreductase</keyword>
<dbReference type="InterPro" id="IPR036396">
    <property type="entry name" value="Cyt_P450_sf"/>
</dbReference>
<name>A0A0E0LEJ5_ORYPU</name>
<keyword evidence="15" id="KW-1185">Reference proteome</keyword>
<evidence type="ECO:0000256" key="11">
    <source>
        <dbReference type="ARBA" id="ARBA00023136"/>
    </source>
</evidence>
<dbReference type="GO" id="GO:0020037">
    <property type="term" value="F:heme binding"/>
    <property type="evidence" value="ECO:0007669"/>
    <property type="project" value="InterPro"/>
</dbReference>
<proteinExistence type="inferred from homology"/>
<dbReference type="HOGENOM" id="CLU_001570_29_0_1"/>
<dbReference type="STRING" id="4537.A0A0E0LEJ5"/>
<dbReference type="Gene3D" id="1.10.630.10">
    <property type="entry name" value="Cytochrome P450"/>
    <property type="match status" value="1"/>
</dbReference>
<dbReference type="GO" id="GO:0005506">
    <property type="term" value="F:iron ion binding"/>
    <property type="evidence" value="ECO:0007669"/>
    <property type="project" value="InterPro"/>
</dbReference>
<organism evidence="14">
    <name type="scientific">Oryza punctata</name>
    <name type="common">Red rice</name>
    <dbReference type="NCBI Taxonomy" id="4537"/>
    <lineage>
        <taxon>Eukaryota</taxon>
        <taxon>Viridiplantae</taxon>
        <taxon>Streptophyta</taxon>
        <taxon>Embryophyta</taxon>
        <taxon>Tracheophyta</taxon>
        <taxon>Spermatophyta</taxon>
        <taxon>Magnoliopsida</taxon>
        <taxon>Liliopsida</taxon>
        <taxon>Poales</taxon>
        <taxon>Poaceae</taxon>
        <taxon>BOP clade</taxon>
        <taxon>Oryzoideae</taxon>
        <taxon>Oryzeae</taxon>
        <taxon>Oryzinae</taxon>
        <taxon>Oryza</taxon>
    </lineage>
</organism>
<sequence>MSELVKNPQVMQKAQAEIRLVLQGRSRITEDLIYLKYLKNIIKETLRLHPVAPLLIPKECQESCKILGYDIPKGTIMLVNAWAIGRDHRYWHDAEVFVTERFEEITVDFRGTNFEFIPFGGGRRICPGITFAHHLPPGVTPDGFDMEEEFGMSVCRKRDLCLHPILHVGVEKV</sequence>
<dbReference type="AlphaFoldDB" id="A0A0E0LEJ5"/>
<accession>A0A0E0LEJ5</accession>
<evidence type="ECO:0000256" key="3">
    <source>
        <dbReference type="ARBA" id="ARBA00010617"/>
    </source>
</evidence>
<dbReference type="InterPro" id="IPR001128">
    <property type="entry name" value="Cyt_P450"/>
</dbReference>
<dbReference type="InterPro" id="IPR017972">
    <property type="entry name" value="Cyt_P450_CS"/>
</dbReference>
<evidence type="ECO:0000313" key="14">
    <source>
        <dbReference type="EnsemblPlants" id="OPUNC06G22060.1"/>
    </source>
</evidence>
<evidence type="ECO:0000256" key="7">
    <source>
        <dbReference type="ARBA" id="ARBA00022989"/>
    </source>
</evidence>
<dbReference type="InterPro" id="IPR052306">
    <property type="entry name" value="CYP450_71D"/>
</dbReference>
<keyword evidence="6 12" id="KW-0479">Metal-binding</keyword>
<evidence type="ECO:0000256" key="8">
    <source>
        <dbReference type="ARBA" id="ARBA00023002"/>
    </source>
</evidence>
<protein>
    <recommendedName>
        <fullName evidence="16">Cytochrome P450</fullName>
    </recommendedName>
</protein>
<comment type="similarity">
    <text evidence="3 13">Belongs to the cytochrome P450 family.</text>
</comment>
<dbReference type="GO" id="GO:0016705">
    <property type="term" value="F:oxidoreductase activity, acting on paired donors, with incorporation or reduction of molecular oxygen"/>
    <property type="evidence" value="ECO:0007669"/>
    <property type="project" value="InterPro"/>
</dbReference>
<reference evidence="14" key="1">
    <citation type="submission" date="2015-04" db="UniProtKB">
        <authorList>
            <consortium name="EnsemblPlants"/>
        </authorList>
    </citation>
    <scope>IDENTIFICATION</scope>
</reference>
<evidence type="ECO:0000313" key="15">
    <source>
        <dbReference type="Proteomes" id="UP000026962"/>
    </source>
</evidence>
<evidence type="ECO:0000256" key="4">
    <source>
        <dbReference type="ARBA" id="ARBA00022617"/>
    </source>
</evidence>
<evidence type="ECO:0000256" key="2">
    <source>
        <dbReference type="ARBA" id="ARBA00004167"/>
    </source>
</evidence>
<keyword evidence="9 12" id="KW-0408">Iron</keyword>
<dbReference type="SUPFAM" id="SSF48264">
    <property type="entry name" value="Cytochrome P450"/>
    <property type="match status" value="1"/>
</dbReference>
<keyword evidence="4 12" id="KW-0349">Heme</keyword>
<dbReference type="PANTHER" id="PTHR47953">
    <property type="entry name" value="OS08G0105600 PROTEIN"/>
    <property type="match status" value="1"/>
</dbReference>